<evidence type="ECO:0000256" key="1">
    <source>
        <dbReference type="ARBA" id="ARBA00022801"/>
    </source>
</evidence>
<dbReference type="Gene3D" id="3.20.20.520">
    <property type="entry name" value="Glycosyl hydrolase family 115"/>
    <property type="match status" value="1"/>
</dbReference>
<protein>
    <submittedName>
        <fullName evidence="3">Glycosyhydrolase</fullName>
    </submittedName>
</protein>
<keyword evidence="1 3" id="KW-0378">Hydrolase</keyword>
<dbReference type="PANTHER" id="PTHR37842">
    <property type="match status" value="1"/>
</dbReference>
<dbReference type="Proteomes" id="UP000474630">
    <property type="component" value="Chromosome"/>
</dbReference>
<dbReference type="InterPro" id="IPR031924">
    <property type="entry name" value="GH115"/>
</dbReference>
<dbReference type="AlphaFoldDB" id="A0A6C0RCM5"/>
<organism evidence="3 4">
    <name type="scientific">Draconibacterium halophilum</name>
    <dbReference type="NCBI Taxonomy" id="2706887"/>
    <lineage>
        <taxon>Bacteria</taxon>
        <taxon>Pseudomonadati</taxon>
        <taxon>Bacteroidota</taxon>
        <taxon>Bacteroidia</taxon>
        <taxon>Marinilabiliales</taxon>
        <taxon>Prolixibacteraceae</taxon>
        <taxon>Draconibacterium</taxon>
    </lineage>
</organism>
<dbReference type="Pfam" id="PF17829">
    <property type="entry name" value="GH115_C"/>
    <property type="match status" value="1"/>
</dbReference>
<proteinExistence type="predicted"/>
<dbReference type="InterPro" id="IPR041437">
    <property type="entry name" value="GH115_C"/>
</dbReference>
<dbReference type="KEGG" id="drc:G0Q07_10325"/>
<dbReference type="GO" id="GO:0016787">
    <property type="term" value="F:hydrolase activity"/>
    <property type="evidence" value="ECO:0007669"/>
    <property type="project" value="UniProtKB-KW"/>
</dbReference>
<dbReference type="PANTHER" id="PTHR37842:SF2">
    <property type="entry name" value="GYLCOSYL HYDROLASE 115 C-TERMINAL DOMAIN-CONTAINING PROTEIN"/>
    <property type="match status" value="1"/>
</dbReference>
<keyword evidence="4" id="KW-1185">Reference proteome</keyword>
<dbReference type="InterPro" id="IPR029018">
    <property type="entry name" value="Hex-like_dom2"/>
</dbReference>
<sequence>MGITIKIFLKNVKRITALVLFLFTIVVLTSLSAIAQYSNSCVVFEKEADSFTLFEDGKVVPVVIDEDDYAGVAMVGGWFVDDIERVSSYKTYIQNELPTSKEVILVGTIGKSKWIDQLISESKIDISDINGTWEKSLTQVVENPFPGVAKALVLAGSDKRGTIYAMLNLSRAMGVSPWYWWADVPVEKKEAIYVKAGRFVTDTPKVKYRGIFLNDEEPALGGWVREKFGDFNAPFYSNVFELILRLRGNFLWPAMWGKAFFDDDPANGPLADKLGIVMSTSHHEPLGRAQAEWHKYGSGAWDYNKNKDVLKDFWTKGMERNKDWETIVTVGMRGDGDEAMEEGTNISLLENIVKDQRKIISDVTGKKPEETPQVWALYKEVQDYYDKGMRVPDDVTLLLCDDNWGDVRKLPDVNAPVHKGGYGMYYHVDYVGGPRSYRWINVSQIQRIWEQMNLTYSHGVDRIWVLNVGDLKPMEYPISFFLDMAWDPEQFNPQNLYQHTLNWCSEQFGEKYGAEAARIINLYTKYNHRVTPELLDANTFSLENYNEFERVRNDYRDLTLDALRLYNFIPNKYKDAFDQLVLFPTNATSNLYEMYYAVAKNHQLAKENNTEASYWADVVIECFDRDSLFTVHYNTQIADGKWNHQMDQKRIGYRSWAEPRRRIMPKVIRVEEPEIPREKMAFQEADGYVSIEAANYTVANGNEQIVWMEIPDLGKTESGMTTFPQNAYPSNEDRIYLEYAVNLSSTGQFEVSVLVSPTLNFNANKGLRYAISFNGEEEQIVNFNGAYRGELGRWQAERIIQTSTKHHINKTGVHHLRIRVLEPGIVLQKIIIDTGGLKPSYLGAPESKQVKL</sequence>
<feature type="domain" description="Gylcosyl hydrolase 115 C-terminal" evidence="2">
    <location>
        <begin position="682"/>
        <end position="846"/>
    </location>
</feature>
<dbReference type="Pfam" id="PF15979">
    <property type="entry name" value="Glyco_hydro_115"/>
    <property type="match status" value="1"/>
</dbReference>
<evidence type="ECO:0000313" key="3">
    <source>
        <dbReference type="EMBL" id="QIA08090.1"/>
    </source>
</evidence>
<name>A0A6C0RCM5_9BACT</name>
<reference evidence="3 4" key="1">
    <citation type="submission" date="2020-02" db="EMBL/GenBank/DDBJ databases">
        <title>Genome sequencing for Draconibacterium sp. strain M1.</title>
        <authorList>
            <person name="Park S.-J."/>
        </authorList>
    </citation>
    <scope>NUCLEOTIDE SEQUENCE [LARGE SCALE GENOMIC DNA]</scope>
    <source>
        <strain evidence="3 4">M1</strain>
    </source>
</reference>
<dbReference type="Gene3D" id="2.60.120.1620">
    <property type="match status" value="1"/>
</dbReference>
<dbReference type="Gene3D" id="1.20.58.2150">
    <property type="match status" value="1"/>
</dbReference>
<evidence type="ECO:0000259" key="2">
    <source>
        <dbReference type="Pfam" id="PF17829"/>
    </source>
</evidence>
<accession>A0A6C0RCM5</accession>
<dbReference type="Gene3D" id="3.30.379.10">
    <property type="entry name" value="Chitobiase/beta-hexosaminidase domain 2-like"/>
    <property type="match status" value="1"/>
</dbReference>
<dbReference type="EMBL" id="CP048409">
    <property type="protein sequence ID" value="QIA08090.1"/>
    <property type="molecule type" value="Genomic_DNA"/>
</dbReference>
<dbReference type="GO" id="GO:0005975">
    <property type="term" value="P:carbohydrate metabolic process"/>
    <property type="evidence" value="ECO:0007669"/>
    <property type="project" value="UniProtKB-ARBA"/>
</dbReference>
<dbReference type="InterPro" id="IPR042301">
    <property type="entry name" value="GH115_sf"/>
</dbReference>
<gene>
    <name evidence="3" type="ORF">G0Q07_10325</name>
</gene>
<evidence type="ECO:0000313" key="4">
    <source>
        <dbReference type="Proteomes" id="UP000474630"/>
    </source>
</evidence>